<dbReference type="OrthoDB" id="4841107at2759"/>
<dbReference type="EMBL" id="KL648554">
    <property type="protein sequence ID" value="KEY69023.1"/>
    <property type="molecule type" value="Genomic_DNA"/>
</dbReference>
<feature type="region of interest" description="Disordered" evidence="1">
    <location>
        <begin position="365"/>
        <end position="417"/>
    </location>
</feature>
<dbReference type="HOGENOM" id="CLU_037445_1_0_1"/>
<gene>
    <name evidence="2" type="ORF">S7711_03324</name>
</gene>
<proteinExistence type="predicted"/>
<dbReference type="AlphaFoldDB" id="A0A084AUP4"/>
<name>A0A084AUP4_STACB</name>
<feature type="region of interest" description="Disordered" evidence="1">
    <location>
        <begin position="303"/>
        <end position="327"/>
    </location>
</feature>
<evidence type="ECO:0000256" key="1">
    <source>
        <dbReference type="SAM" id="MobiDB-lite"/>
    </source>
</evidence>
<feature type="compositionally biased region" description="Acidic residues" evidence="1">
    <location>
        <begin position="270"/>
        <end position="288"/>
    </location>
</feature>
<reference evidence="2 3" key="1">
    <citation type="journal article" date="2014" name="BMC Genomics">
        <title>Comparative genome sequencing reveals chemotype-specific gene clusters in the toxigenic black mold Stachybotrys.</title>
        <authorList>
            <person name="Semeiks J."/>
            <person name="Borek D."/>
            <person name="Otwinowski Z."/>
            <person name="Grishin N.V."/>
        </authorList>
    </citation>
    <scope>NUCLEOTIDE SEQUENCE [LARGE SCALE GENOMIC DNA]</scope>
    <source>
        <strain evidence="3">CBS 109288 / IBT 7711</strain>
    </source>
</reference>
<evidence type="ECO:0000313" key="3">
    <source>
        <dbReference type="Proteomes" id="UP000028045"/>
    </source>
</evidence>
<sequence>MSKPGPDNLGPTEFDSAFVDPSSFFYFHHIVNTQAATLRVEVLGPGLSMTFTHSRAQKLHGPSQITKALEAKTVGFLALVVPGDAKRTILAWAQSGHGSGSNGDVLDAGRGILSNKVWTRRAVAMARLLGVKVGRPFDKKDRIGYYACSHVEVKLATHAVLSLLKASGIANDMNSIKRAHLQKLRRTVWENGARPEFEVFFSRRQCNGCGFFCRKLGEAAGVSIKLIWRHRLALKQYKEVSLKDPSRLYQADRSKQQLLEEKMQSRDLDDSMTNDEDDDDDAETVAAEDDDVVGLVAIDLTNLPTTPAPPTRSGLIDLTDGPPTPAPTADDYADELARRAGQMSQAPEAARAFIVDLAYRKRRQRATTRRVAKPLPPTPKTHDPTGTTATTATAPGAAAVTPGSFSPQRGTVAPPRDRVVGWQVVDVGEGGGELSPSWGTRRTARYSVQIPFVRRSAS</sequence>
<keyword evidence="3" id="KW-1185">Reference proteome</keyword>
<protein>
    <submittedName>
        <fullName evidence="2">Uncharacterized protein</fullName>
    </submittedName>
</protein>
<feature type="compositionally biased region" description="Low complexity" evidence="1">
    <location>
        <begin position="384"/>
        <end position="403"/>
    </location>
</feature>
<dbReference type="Proteomes" id="UP000028045">
    <property type="component" value="Unassembled WGS sequence"/>
</dbReference>
<organism evidence="2 3">
    <name type="scientific">Stachybotrys chartarum (strain CBS 109288 / IBT 7711)</name>
    <name type="common">Toxic black mold</name>
    <name type="synonym">Stilbospora chartarum</name>
    <dbReference type="NCBI Taxonomy" id="1280523"/>
    <lineage>
        <taxon>Eukaryota</taxon>
        <taxon>Fungi</taxon>
        <taxon>Dikarya</taxon>
        <taxon>Ascomycota</taxon>
        <taxon>Pezizomycotina</taxon>
        <taxon>Sordariomycetes</taxon>
        <taxon>Hypocreomycetidae</taxon>
        <taxon>Hypocreales</taxon>
        <taxon>Stachybotryaceae</taxon>
        <taxon>Stachybotrys</taxon>
    </lineage>
</organism>
<evidence type="ECO:0000313" key="2">
    <source>
        <dbReference type="EMBL" id="KEY69023.1"/>
    </source>
</evidence>
<accession>A0A084AUP4</accession>
<feature type="region of interest" description="Disordered" evidence="1">
    <location>
        <begin position="262"/>
        <end position="288"/>
    </location>
</feature>